<feature type="region of interest" description="Disordered" evidence="1">
    <location>
        <begin position="20"/>
        <end position="47"/>
    </location>
</feature>
<reference evidence="3 4" key="1">
    <citation type="submission" date="2020-11" db="EMBL/GenBank/DDBJ databases">
        <title>Description of Pontivivens ytuae sp. nov. isolated from deep sea sediment of Mariana Trench.</title>
        <authorList>
            <person name="Wang Z."/>
            <person name="Sun Q.-L."/>
            <person name="Xu X.-D."/>
            <person name="Tang Y.-Z."/>
            <person name="Zhang J."/>
        </authorList>
    </citation>
    <scope>NUCLEOTIDE SEQUENCE [LARGE SCALE GENOMIC DNA]</scope>
    <source>
        <strain evidence="3 4">MT2928</strain>
    </source>
</reference>
<dbReference type="RefSeq" id="WP_196101885.1">
    <property type="nucleotide sequence ID" value="NZ_CP064942.1"/>
</dbReference>
<dbReference type="SUPFAM" id="SSF103088">
    <property type="entry name" value="OmpA-like"/>
    <property type="match status" value="1"/>
</dbReference>
<feature type="transmembrane region" description="Helical" evidence="2">
    <location>
        <begin position="54"/>
        <end position="74"/>
    </location>
</feature>
<gene>
    <name evidence="3" type="ORF">I0K15_12725</name>
</gene>
<evidence type="ECO:0000313" key="4">
    <source>
        <dbReference type="Proteomes" id="UP000594800"/>
    </source>
</evidence>
<proteinExistence type="predicted"/>
<keyword evidence="2" id="KW-0812">Transmembrane</keyword>
<organism evidence="3 4">
    <name type="scientific">Pontivivens ytuae</name>
    <dbReference type="NCBI Taxonomy" id="2789856"/>
    <lineage>
        <taxon>Bacteria</taxon>
        <taxon>Pseudomonadati</taxon>
        <taxon>Pseudomonadota</taxon>
        <taxon>Alphaproteobacteria</taxon>
        <taxon>Rhodobacterales</taxon>
        <taxon>Paracoccaceae</taxon>
        <taxon>Pontivivens</taxon>
    </lineage>
</organism>
<keyword evidence="2" id="KW-1133">Transmembrane helix</keyword>
<name>A0A7S9LP58_9RHOB</name>
<dbReference type="AlphaFoldDB" id="A0A7S9LP58"/>
<evidence type="ECO:0000256" key="1">
    <source>
        <dbReference type="SAM" id="MobiDB-lite"/>
    </source>
</evidence>
<protein>
    <submittedName>
        <fullName evidence="3">OmpA family protein</fullName>
    </submittedName>
</protein>
<dbReference type="Gene3D" id="3.30.1330.60">
    <property type="entry name" value="OmpA-like domain"/>
    <property type="match status" value="1"/>
</dbReference>
<evidence type="ECO:0000313" key="3">
    <source>
        <dbReference type="EMBL" id="QPH52674.1"/>
    </source>
</evidence>
<dbReference type="KEGG" id="poz:I0K15_12725"/>
<accession>A0A7S9LP58</accession>
<keyword evidence="4" id="KW-1185">Reference proteome</keyword>
<evidence type="ECO:0000256" key="2">
    <source>
        <dbReference type="SAM" id="Phobius"/>
    </source>
</evidence>
<dbReference type="EMBL" id="CP064942">
    <property type="protein sequence ID" value="QPH52674.1"/>
    <property type="molecule type" value="Genomic_DNA"/>
</dbReference>
<dbReference type="Proteomes" id="UP000594800">
    <property type="component" value="Chromosome"/>
</dbReference>
<sequence>MRKSDKTVVGRRAGMSLAQAQRFANAANGRGPRQPARPTPGEPNLEALKGPNRLVVFGLTLLAGGALAAGLVFADKHDLLNKTQRLIAQYTAPDQVEAEPVEEELTAVALRVQPVGQICSDDVYEDVRSTRIAFEAGSHELTPQARAAARQVAQRVAGCDMIQLVVTGHASSDADGRMVHLVSWRRAEAVINSISEAGFDTGMYRAQGVGLTSAEQAVSAVTFDVDLSELEAARTAPVDVRPTMEESE</sequence>
<dbReference type="InterPro" id="IPR036737">
    <property type="entry name" value="OmpA-like_sf"/>
</dbReference>
<keyword evidence="2" id="KW-0472">Membrane</keyword>